<evidence type="ECO:0000256" key="1">
    <source>
        <dbReference type="SAM" id="MobiDB-lite"/>
    </source>
</evidence>
<keyword evidence="3" id="KW-1185">Reference proteome</keyword>
<feature type="region of interest" description="Disordered" evidence="1">
    <location>
        <begin position="98"/>
        <end position="179"/>
    </location>
</feature>
<dbReference type="KEGG" id="dpx:DAPPUDRAFT_113417"/>
<evidence type="ECO:0000313" key="3">
    <source>
        <dbReference type="Proteomes" id="UP000000305"/>
    </source>
</evidence>
<name>E9HEY9_DAPPU</name>
<dbReference type="InParanoid" id="E9HEY9"/>
<dbReference type="Proteomes" id="UP000000305">
    <property type="component" value="Unassembled WGS sequence"/>
</dbReference>
<feature type="region of interest" description="Disordered" evidence="1">
    <location>
        <begin position="12"/>
        <end position="68"/>
    </location>
</feature>
<feature type="compositionally biased region" description="Basic and acidic residues" evidence="1">
    <location>
        <begin position="130"/>
        <end position="166"/>
    </location>
</feature>
<gene>
    <name evidence="2" type="ORF">DAPPUDRAFT_113417</name>
</gene>
<dbReference type="HOGENOM" id="CLU_1246468_0_0_1"/>
<dbReference type="AlphaFoldDB" id="E9HEY9"/>
<sequence length="222" mass="23851">MGLVLVKAAYYKDLPPPKEQRGSVSEGADPSQDLKPSKGQGGLVSEGAGPSKDLPPPKEQQLADPVGISPLAKLAGELNAVIGSNTSNVASPTYSTYQAAPARAGGKGNAVRPEPSTSQPLKNSKRGYRSRGDDVRDPKSCHTQKDKRGEKEKKSKAKEGTKERTKIVPRTPLALRNPPVENDLILRSLFGSISGDEDRNEADFLTSHKPGRSIHRPRSRSR</sequence>
<accession>E9HEY9</accession>
<feature type="region of interest" description="Disordered" evidence="1">
    <location>
        <begin position="192"/>
        <end position="222"/>
    </location>
</feature>
<organism evidence="2 3">
    <name type="scientific">Daphnia pulex</name>
    <name type="common">Water flea</name>
    <dbReference type="NCBI Taxonomy" id="6669"/>
    <lineage>
        <taxon>Eukaryota</taxon>
        <taxon>Metazoa</taxon>
        <taxon>Ecdysozoa</taxon>
        <taxon>Arthropoda</taxon>
        <taxon>Crustacea</taxon>
        <taxon>Branchiopoda</taxon>
        <taxon>Diplostraca</taxon>
        <taxon>Cladocera</taxon>
        <taxon>Anomopoda</taxon>
        <taxon>Daphniidae</taxon>
        <taxon>Daphnia</taxon>
    </lineage>
</organism>
<dbReference type="PhylomeDB" id="E9HEY9"/>
<reference evidence="2 3" key="1">
    <citation type="journal article" date="2011" name="Science">
        <title>The ecoresponsive genome of Daphnia pulex.</title>
        <authorList>
            <person name="Colbourne J.K."/>
            <person name="Pfrender M.E."/>
            <person name="Gilbert D."/>
            <person name="Thomas W.K."/>
            <person name="Tucker A."/>
            <person name="Oakley T.H."/>
            <person name="Tokishita S."/>
            <person name="Aerts A."/>
            <person name="Arnold G.J."/>
            <person name="Basu M.K."/>
            <person name="Bauer D.J."/>
            <person name="Caceres C.E."/>
            <person name="Carmel L."/>
            <person name="Casola C."/>
            <person name="Choi J.H."/>
            <person name="Detter J.C."/>
            <person name="Dong Q."/>
            <person name="Dusheyko S."/>
            <person name="Eads B.D."/>
            <person name="Frohlich T."/>
            <person name="Geiler-Samerotte K.A."/>
            <person name="Gerlach D."/>
            <person name="Hatcher P."/>
            <person name="Jogdeo S."/>
            <person name="Krijgsveld J."/>
            <person name="Kriventseva E.V."/>
            <person name="Kultz D."/>
            <person name="Laforsch C."/>
            <person name="Lindquist E."/>
            <person name="Lopez J."/>
            <person name="Manak J.R."/>
            <person name="Muller J."/>
            <person name="Pangilinan J."/>
            <person name="Patwardhan R.P."/>
            <person name="Pitluck S."/>
            <person name="Pritham E.J."/>
            <person name="Rechtsteiner A."/>
            <person name="Rho M."/>
            <person name="Rogozin I.B."/>
            <person name="Sakarya O."/>
            <person name="Salamov A."/>
            <person name="Schaack S."/>
            <person name="Shapiro H."/>
            <person name="Shiga Y."/>
            <person name="Skalitzky C."/>
            <person name="Smith Z."/>
            <person name="Souvorov A."/>
            <person name="Sung W."/>
            <person name="Tang Z."/>
            <person name="Tsuchiya D."/>
            <person name="Tu H."/>
            <person name="Vos H."/>
            <person name="Wang M."/>
            <person name="Wolf Y.I."/>
            <person name="Yamagata H."/>
            <person name="Yamada T."/>
            <person name="Ye Y."/>
            <person name="Shaw J.R."/>
            <person name="Andrews J."/>
            <person name="Crease T.J."/>
            <person name="Tang H."/>
            <person name="Lucas S.M."/>
            <person name="Robertson H.M."/>
            <person name="Bork P."/>
            <person name="Koonin E.V."/>
            <person name="Zdobnov E.M."/>
            <person name="Grigoriev I.V."/>
            <person name="Lynch M."/>
            <person name="Boore J.L."/>
        </authorList>
    </citation>
    <scope>NUCLEOTIDE SEQUENCE [LARGE SCALE GENOMIC DNA]</scope>
</reference>
<dbReference type="EMBL" id="GL732632">
    <property type="protein sequence ID" value="EFX69701.1"/>
    <property type="molecule type" value="Genomic_DNA"/>
</dbReference>
<evidence type="ECO:0000313" key="2">
    <source>
        <dbReference type="EMBL" id="EFX69701.1"/>
    </source>
</evidence>
<protein>
    <submittedName>
        <fullName evidence="2">Uncharacterized protein</fullName>
    </submittedName>
</protein>
<proteinExistence type="predicted"/>
<feature type="compositionally biased region" description="Basic residues" evidence="1">
    <location>
        <begin position="209"/>
        <end position="222"/>
    </location>
</feature>